<dbReference type="STRING" id="1086011.HJ01_03391"/>
<dbReference type="RefSeq" id="WP_007139569.1">
    <property type="nucleotide sequence ID" value="NZ_AHKF01000031.1"/>
</dbReference>
<comment type="subunit">
    <text evidence="10">The type I restriction/modification system is composed of three polypeptides R, M and S.</text>
</comment>
<dbReference type="InterPro" id="IPR014001">
    <property type="entry name" value="Helicase_ATP-bd"/>
</dbReference>
<dbReference type="SUPFAM" id="SSF52540">
    <property type="entry name" value="P-loop containing nucleoside triphosphate hydrolases"/>
    <property type="match status" value="2"/>
</dbReference>
<dbReference type="PATRIC" id="fig|1086011.3.peg.3322"/>
<dbReference type="eggNOG" id="COG0610">
    <property type="taxonomic scope" value="Bacteria"/>
</dbReference>
<keyword evidence="13" id="KW-1185">Reference proteome</keyword>
<keyword evidence="7 10" id="KW-0378">Hydrolase</keyword>
<evidence type="ECO:0000256" key="2">
    <source>
        <dbReference type="ARBA" id="ARBA00008598"/>
    </source>
</evidence>
<dbReference type="CDD" id="cd18030">
    <property type="entry name" value="DEXHc_RE_I_HsdR"/>
    <property type="match status" value="1"/>
</dbReference>
<dbReference type="EMBL" id="AHKF01000031">
    <property type="protein sequence ID" value="EIA07273.1"/>
    <property type="molecule type" value="Genomic_DNA"/>
</dbReference>
<dbReference type="PANTHER" id="PTHR30195:SF16">
    <property type="entry name" value="TYPE I RESTRICTION ENZYME ENDONUCLEASE SUBUNIT"/>
    <property type="match status" value="1"/>
</dbReference>
<dbReference type="Proteomes" id="UP000005566">
    <property type="component" value="Unassembled WGS sequence"/>
</dbReference>
<evidence type="ECO:0000313" key="12">
    <source>
        <dbReference type="EMBL" id="EIA07273.1"/>
    </source>
</evidence>
<dbReference type="InterPro" id="IPR055180">
    <property type="entry name" value="HsdR_RecA-like_helicase_dom_2"/>
</dbReference>
<comment type="similarity">
    <text evidence="2 10">Belongs to the HsdR family.</text>
</comment>
<dbReference type="GO" id="GO:0005524">
    <property type="term" value="F:ATP binding"/>
    <property type="evidence" value="ECO:0007669"/>
    <property type="project" value="UniProtKB-KW"/>
</dbReference>
<protein>
    <recommendedName>
        <fullName evidence="10">Type I restriction enzyme endonuclease subunit</fullName>
        <shortName evidence="10">R protein</shortName>
        <ecNumber evidence="10">3.1.21.3</ecNumber>
    </recommendedName>
</protein>
<dbReference type="InterPro" id="IPR027417">
    <property type="entry name" value="P-loop_NTPase"/>
</dbReference>
<keyword evidence="6" id="KW-0255">Endonuclease</keyword>
<dbReference type="Pfam" id="PF04313">
    <property type="entry name" value="HSDR_N"/>
    <property type="match status" value="1"/>
</dbReference>
<gene>
    <name evidence="12" type="ORF">HJ01_03391</name>
</gene>
<dbReference type="GO" id="GO:0009035">
    <property type="term" value="F:type I site-specific deoxyribonuclease activity"/>
    <property type="evidence" value="ECO:0007669"/>
    <property type="project" value="UniProtKB-EC"/>
</dbReference>
<keyword evidence="4 10" id="KW-0547">Nucleotide-binding</keyword>
<reference evidence="12 13" key="1">
    <citation type="journal article" date="2014" name="Acta Crystallogr. D">
        <title>Structure-based characterization and antifreeze properties of a hyperactive ice-binding protein from the Antarctic bacterium Flavobacterium frigoris PS1.</title>
        <authorList>
            <person name="Do H."/>
            <person name="Kim S.J."/>
            <person name="Kim H.J."/>
            <person name="Lee J.H."/>
        </authorList>
    </citation>
    <scope>NUCLEOTIDE SEQUENCE [LARGE SCALE GENOMIC DNA]</scope>
    <source>
        <strain evidence="12 13">PS1</strain>
    </source>
</reference>
<sequence length="1034" mass="119863">MKQYKTIVESNNFIVLDKYTKYSEVNEAPAIYQTEAALEKEFIQDLINQGYENLNLSTNEAMLANVRTQLQFLNDMEFSHSEWARYVEEYLDKSSDNILDKTRKLHENYIYDFVFDDGHIQNIYLVDKKNITRNKVQVISQFEQKGSHSNRYDVTLLVNGLPLVQIELKKRGVAIREAFNQLHRYSKESFNRENSLFKYLQIFVISNGTDSRYFANTVKRDKNSFDFTMNWAKADNSLIKDLKDFTTTFFEKKTLLNVLLTYSVFDTSDTLLIMRPYQIAATERMLWKISSSFQSKIWSKVESGGYIWHTTGSGKTLTSFKAARLATDLDFIDKVFFVVDRKDLDFQTMKEYQRFSPDSVNGSDSTAGLKRNIEKEDNKIIVTTIQKLNHLMKSESDLAIYQKQVVFIFDEAHRSQFGEAQKNLNKKFKKFYQFGFTGTPIFPENALGAETTASVFGRELHSYVITDAIRDEKVLKFKVDYNNVQPKFKGFETEVDEKKLTAAENTKALLHPARIKEVSQYILKNYRIKTHRNYAGNQGFNAMFAVSSVLAAKCYYEELNRLQKDTEKPLKIATIFSFAANEEQSAIGEIPDENFEPSAMDSSAKEFLTATIHDYNVMFKTSFGVESKEFQNYYRDLAKRVKSKEVDLIIVVGMFLTGFDAPTLNTLFVDKNLRYHGLMQAFSRTNRIYDATKTFGNIITFRDLETATVDAITLFGDKNTKNVVLEKSYKEYLKGFTDIATGHARRGFIDVVNDLNENFPNPDEIVTEKDKKEFSKLFGEYLRVENILQNYDEFTNLKALQTIDIKDTAALESFKEAHFVTDEELATMQEISLLPERTIQDYRSTYNDIRDWFRREKNGKEAEQSDIDWDDVVFEIDLLKSQEINLDYILELIFEHNKKNKDKATLIEEIRRVIRASIGNRAKESLVVDFINETDLEIIQDKANVIDSFFKYAQEKQKKEVSELIVEENLNEDAAKRYITASLKREFANENGTELNSILPKMSPLNPQYLTKKQSVFQKIATFVEKFKGVGGQL</sequence>
<dbReference type="GO" id="GO:0009307">
    <property type="term" value="P:DNA restriction-modification system"/>
    <property type="evidence" value="ECO:0007669"/>
    <property type="project" value="UniProtKB-KW"/>
</dbReference>
<dbReference type="PROSITE" id="PS51192">
    <property type="entry name" value="HELICASE_ATP_BIND_1"/>
    <property type="match status" value="1"/>
</dbReference>
<comment type="catalytic activity">
    <reaction evidence="1 10">
        <text>Endonucleolytic cleavage of DNA to give random double-stranded fragments with terminal 5'-phosphates, ATP is simultaneously hydrolyzed.</text>
        <dbReference type="EC" id="3.1.21.3"/>
    </reaction>
</comment>
<keyword evidence="5 10" id="KW-0680">Restriction system</keyword>
<dbReference type="Gene3D" id="3.90.1570.50">
    <property type="match status" value="2"/>
</dbReference>
<dbReference type="Pfam" id="PF18766">
    <property type="entry name" value="SWI2_SNF2"/>
    <property type="match status" value="1"/>
</dbReference>
<dbReference type="AlphaFoldDB" id="H7FW44"/>
<dbReference type="Gene3D" id="1.20.58.2040">
    <property type="match status" value="1"/>
</dbReference>
<evidence type="ECO:0000259" key="11">
    <source>
        <dbReference type="PROSITE" id="PS51192"/>
    </source>
</evidence>
<dbReference type="CDD" id="cd22332">
    <property type="entry name" value="HsdR_N"/>
    <property type="match status" value="1"/>
</dbReference>
<dbReference type="Pfam" id="PF12008">
    <property type="entry name" value="EcoR124_C"/>
    <property type="match status" value="1"/>
</dbReference>
<comment type="function">
    <text evidence="10">Subunit R is required for both nuclease and ATPase activities, but not for modification.</text>
</comment>
<proteinExistence type="inferred from homology"/>
<feature type="domain" description="Helicase ATP-binding" evidence="11">
    <location>
        <begin position="296"/>
        <end position="441"/>
    </location>
</feature>
<dbReference type="SMART" id="SM00487">
    <property type="entry name" value="DEXDc"/>
    <property type="match status" value="1"/>
</dbReference>
<dbReference type="CDD" id="cd18800">
    <property type="entry name" value="SF2_C_EcoR124I-like"/>
    <property type="match status" value="1"/>
</dbReference>
<comment type="caution">
    <text evidence="12">The sequence shown here is derived from an EMBL/GenBank/DDBJ whole genome shotgun (WGS) entry which is preliminary data.</text>
</comment>
<accession>H7FW44</accession>
<evidence type="ECO:0000256" key="9">
    <source>
        <dbReference type="ARBA" id="ARBA00023125"/>
    </source>
</evidence>
<dbReference type="OrthoDB" id="9758243at2"/>
<evidence type="ECO:0000256" key="6">
    <source>
        <dbReference type="ARBA" id="ARBA00022759"/>
    </source>
</evidence>
<keyword evidence="3" id="KW-0540">Nuclease</keyword>
<dbReference type="EC" id="3.1.21.3" evidence="10"/>
<name>H7FW44_FLAFP</name>
<dbReference type="NCBIfam" id="TIGR00348">
    <property type="entry name" value="hsdR"/>
    <property type="match status" value="1"/>
</dbReference>
<dbReference type="InterPro" id="IPR007409">
    <property type="entry name" value="Restrct_endonuc_type1_HsdR_N"/>
</dbReference>
<evidence type="ECO:0000313" key="13">
    <source>
        <dbReference type="Proteomes" id="UP000005566"/>
    </source>
</evidence>
<dbReference type="InterPro" id="IPR022625">
    <property type="entry name" value="TypeI_RM_Rsu_C"/>
</dbReference>
<dbReference type="InterPro" id="IPR051268">
    <property type="entry name" value="Type-I_R_enzyme_R_subunit"/>
</dbReference>
<evidence type="ECO:0000256" key="4">
    <source>
        <dbReference type="ARBA" id="ARBA00022741"/>
    </source>
</evidence>
<evidence type="ECO:0000256" key="5">
    <source>
        <dbReference type="ARBA" id="ARBA00022747"/>
    </source>
</evidence>
<dbReference type="Pfam" id="PF22679">
    <property type="entry name" value="T1R_D3-like"/>
    <property type="match status" value="1"/>
</dbReference>
<dbReference type="Gene3D" id="3.40.50.300">
    <property type="entry name" value="P-loop containing nucleotide triphosphate hydrolases"/>
    <property type="match status" value="2"/>
</dbReference>
<evidence type="ECO:0000256" key="1">
    <source>
        <dbReference type="ARBA" id="ARBA00000851"/>
    </source>
</evidence>
<dbReference type="InterPro" id="IPR040980">
    <property type="entry name" value="SWI2_SNF2"/>
</dbReference>
<keyword evidence="8 10" id="KW-0067">ATP-binding</keyword>
<evidence type="ECO:0000256" key="3">
    <source>
        <dbReference type="ARBA" id="ARBA00022722"/>
    </source>
</evidence>
<evidence type="ECO:0000256" key="8">
    <source>
        <dbReference type="ARBA" id="ARBA00022840"/>
    </source>
</evidence>
<keyword evidence="9 10" id="KW-0238">DNA-binding</keyword>
<dbReference type="InterPro" id="IPR004473">
    <property type="entry name" value="Restrct_endonuc_typeI_HsdR"/>
</dbReference>
<dbReference type="PANTHER" id="PTHR30195">
    <property type="entry name" value="TYPE I SITE-SPECIFIC DEOXYRIBONUCLEASE PROTEIN SUBUNIT M AND R"/>
    <property type="match status" value="1"/>
</dbReference>
<evidence type="ECO:0000256" key="7">
    <source>
        <dbReference type="ARBA" id="ARBA00022801"/>
    </source>
</evidence>
<dbReference type="Gene3D" id="1.10.10.2110">
    <property type="match status" value="1"/>
</dbReference>
<organism evidence="12 13">
    <name type="scientific">Flavobacterium frigoris (strain PS1)</name>
    <dbReference type="NCBI Taxonomy" id="1086011"/>
    <lineage>
        <taxon>Bacteria</taxon>
        <taxon>Pseudomonadati</taxon>
        <taxon>Bacteroidota</taxon>
        <taxon>Flavobacteriia</taxon>
        <taxon>Flavobacteriales</taxon>
        <taxon>Flavobacteriaceae</taxon>
        <taxon>Flavobacterium</taxon>
    </lineage>
</organism>
<evidence type="ECO:0000256" key="10">
    <source>
        <dbReference type="RuleBase" id="RU364115"/>
    </source>
</evidence>
<dbReference type="GO" id="GO:0003677">
    <property type="term" value="F:DNA binding"/>
    <property type="evidence" value="ECO:0007669"/>
    <property type="project" value="UniProtKB-KW"/>
</dbReference>